<keyword evidence="3" id="KW-1185">Reference proteome</keyword>
<accession>A0A2U3N708</accession>
<dbReference type="SUPFAM" id="SSF46955">
    <property type="entry name" value="Putative DNA-binding domain"/>
    <property type="match status" value="1"/>
</dbReference>
<reference evidence="2 3" key="1">
    <citation type="submission" date="2017-01" db="EMBL/GenBank/DDBJ databases">
        <authorList>
            <consortium name="Urmite Genomes"/>
        </authorList>
    </citation>
    <scope>NUCLEOTIDE SEQUENCE [LARGE SCALE GENOMIC DNA]</scope>
    <source>
        <strain evidence="2 3">AB308</strain>
    </source>
</reference>
<dbReference type="Pfam" id="PF12728">
    <property type="entry name" value="HTH_17"/>
    <property type="match status" value="1"/>
</dbReference>
<dbReference type="InterPro" id="IPR009061">
    <property type="entry name" value="DNA-bd_dom_put_sf"/>
</dbReference>
<dbReference type="InterPro" id="IPR041657">
    <property type="entry name" value="HTH_17"/>
</dbReference>
<evidence type="ECO:0000313" key="3">
    <source>
        <dbReference type="Proteomes" id="UP000241595"/>
    </source>
</evidence>
<organism evidence="2 3">
    <name type="scientific">Mycobacterium terramassiliense</name>
    <dbReference type="NCBI Taxonomy" id="1841859"/>
    <lineage>
        <taxon>Bacteria</taxon>
        <taxon>Bacillati</taxon>
        <taxon>Actinomycetota</taxon>
        <taxon>Actinomycetes</taxon>
        <taxon>Mycobacteriales</taxon>
        <taxon>Mycobacteriaceae</taxon>
        <taxon>Mycobacterium</taxon>
    </lineage>
</organism>
<dbReference type="STRING" id="1841859.GCA_900157385_00655"/>
<name>A0A2U3N708_9MYCO</name>
<dbReference type="Proteomes" id="UP000241595">
    <property type="component" value="Unassembled WGS sequence"/>
</dbReference>
<dbReference type="EMBL" id="FTRV01000009">
    <property type="protein sequence ID" value="SPM27184.1"/>
    <property type="molecule type" value="Genomic_DNA"/>
</dbReference>
<dbReference type="NCBIfam" id="TIGR01764">
    <property type="entry name" value="excise"/>
    <property type="match status" value="1"/>
</dbReference>
<gene>
    <name evidence="2" type="ORF">MTAB308_659</name>
</gene>
<evidence type="ECO:0000313" key="2">
    <source>
        <dbReference type="EMBL" id="SPM27184.1"/>
    </source>
</evidence>
<proteinExistence type="predicted"/>
<dbReference type="AlphaFoldDB" id="A0A2U3N708"/>
<dbReference type="InterPro" id="IPR010093">
    <property type="entry name" value="SinI_DNA-bd"/>
</dbReference>
<protein>
    <submittedName>
        <fullName evidence="2">DNA binding, excisionase family domain protein</fullName>
    </submittedName>
</protein>
<dbReference type="RefSeq" id="WP_077097826.1">
    <property type="nucleotide sequence ID" value="NZ_LT717698.1"/>
</dbReference>
<sequence>MNSQRLDLAAMIERHVLPDGSVVVPHRAAQWLERKAGVTQERRLMLRDTDPELYAVLGALHLASVGGDLLASRSANGPKNAERQHNAKDSDWLTTAEAANLTGVTDRCIRKWIAAERLPAKRHGRSWMVDRQHLNIAQALAA</sequence>
<feature type="domain" description="Helix-turn-helix" evidence="1">
    <location>
        <begin position="92"/>
        <end position="134"/>
    </location>
</feature>
<dbReference type="GO" id="GO:0003677">
    <property type="term" value="F:DNA binding"/>
    <property type="evidence" value="ECO:0007669"/>
    <property type="project" value="InterPro"/>
</dbReference>
<evidence type="ECO:0000259" key="1">
    <source>
        <dbReference type="Pfam" id="PF12728"/>
    </source>
</evidence>
<dbReference type="OrthoDB" id="4763308at2"/>